<dbReference type="EMBL" id="CAXKWB010014440">
    <property type="protein sequence ID" value="CAL4110669.1"/>
    <property type="molecule type" value="Genomic_DNA"/>
</dbReference>
<name>A0AAV2R4K7_MEGNR</name>
<proteinExistence type="inferred from homology"/>
<protein>
    <recommendedName>
        <fullName evidence="4">CRC domain-containing protein</fullName>
    </recommendedName>
</protein>
<evidence type="ECO:0000259" key="4">
    <source>
        <dbReference type="PROSITE" id="PS51634"/>
    </source>
</evidence>
<comment type="subcellular location">
    <subcellularLocation>
        <location evidence="1">Nucleus</location>
    </subcellularLocation>
</comment>
<reference evidence="5 6" key="1">
    <citation type="submission" date="2024-05" db="EMBL/GenBank/DDBJ databases">
        <authorList>
            <person name="Wallberg A."/>
        </authorList>
    </citation>
    <scope>NUCLEOTIDE SEQUENCE [LARGE SCALE GENOMIC DNA]</scope>
</reference>
<dbReference type="Proteomes" id="UP001497623">
    <property type="component" value="Unassembled WGS sequence"/>
</dbReference>
<keyword evidence="3" id="KW-0539">Nucleus</keyword>
<accession>A0AAV2R4K7</accession>
<feature type="domain" description="CRC" evidence="4">
    <location>
        <begin position="1"/>
        <end position="99"/>
    </location>
</feature>
<evidence type="ECO:0000256" key="3">
    <source>
        <dbReference type="ARBA" id="ARBA00023242"/>
    </source>
</evidence>
<evidence type="ECO:0000256" key="2">
    <source>
        <dbReference type="ARBA" id="ARBA00007267"/>
    </source>
</evidence>
<dbReference type="PROSITE" id="PS51634">
    <property type="entry name" value="CRC"/>
    <property type="match status" value="1"/>
</dbReference>
<dbReference type="InterPro" id="IPR005172">
    <property type="entry name" value="CRC"/>
</dbReference>
<evidence type="ECO:0000313" key="6">
    <source>
        <dbReference type="Proteomes" id="UP001497623"/>
    </source>
</evidence>
<dbReference type="SMART" id="SM01114">
    <property type="entry name" value="CXC"/>
    <property type="match status" value="1"/>
</dbReference>
<keyword evidence="6" id="KW-1185">Reference proteome</keyword>
<organism evidence="5 6">
    <name type="scientific">Meganyctiphanes norvegica</name>
    <name type="common">Northern krill</name>
    <name type="synonym">Thysanopoda norvegica</name>
    <dbReference type="NCBI Taxonomy" id="48144"/>
    <lineage>
        <taxon>Eukaryota</taxon>
        <taxon>Metazoa</taxon>
        <taxon>Ecdysozoa</taxon>
        <taxon>Arthropoda</taxon>
        <taxon>Crustacea</taxon>
        <taxon>Multicrustacea</taxon>
        <taxon>Malacostraca</taxon>
        <taxon>Eumalacostraca</taxon>
        <taxon>Eucarida</taxon>
        <taxon>Euphausiacea</taxon>
        <taxon>Euphausiidae</taxon>
        <taxon>Meganyctiphanes</taxon>
    </lineage>
</organism>
<evidence type="ECO:0000313" key="5">
    <source>
        <dbReference type="EMBL" id="CAL4110669.1"/>
    </source>
</evidence>
<sequence length="100" mass="11096">MRQPTISIPLGQKQGSSLELTHQFDVCDQIFLCTDNINKTKKISLRQAATAEFLSGGQGFTKCNCSKNQCSTNRCKCYKANIKCNSKCHSSLTCRNKLDA</sequence>
<dbReference type="GO" id="GO:0005634">
    <property type="term" value="C:nucleus"/>
    <property type="evidence" value="ECO:0007669"/>
    <property type="project" value="UniProtKB-SubCell"/>
</dbReference>
<comment type="similarity">
    <text evidence="2">Belongs to the lin-54 family.</text>
</comment>
<comment type="caution">
    <text evidence="5">The sequence shown here is derived from an EMBL/GenBank/DDBJ whole genome shotgun (WGS) entry which is preliminary data.</text>
</comment>
<dbReference type="AlphaFoldDB" id="A0AAV2R4K7"/>
<gene>
    <name evidence="5" type="ORF">MNOR_LOCUS19455</name>
</gene>
<evidence type="ECO:0000256" key="1">
    <source>
        <dbReference type="ARBA" id="ARBA00004123"/>
    </source>
</evidence>
<dbReference type="InterPro" id="IPR033467">
    <property type="entry name" value="Tesmin/TSO1-like_CXC"/>
</dbReference>